<dbReference type="AlphaFoldDB" id="A0A2Z6IBZ4"/>
<dbReference type="PANTHER" id="PTHR43208">
    <property type="entry name" value="ABC TRANSPORTER SUBSTRATE-BINDING PROTEIN"/>
    <property type="match status" value="1"/>
</dbReference>
<dbReference type="KEGG" id="sutt:SUTMEG_18450"/>
<name>A0A2Z6IBZ4_9BURK</name>
<dbReference type="Pfam" id="PF02608">
    <property type="entry name" value="Bmp"/>
    <property type="match status" value="1"/>
</dbReference>
<evidence type="ECO:0000313" key="4">
    <source>
        <dbReference type="EMBL" id="BBF23954.1"/>
    </source>
</evidence>
<keyword evidence="1 2" id="KW-0732">Signal</keyword>
<evidence type="ECO:0000313" key="5">
    <source>
        <dbReference type="Proteomes" id="UP000271003"/>
    </source>
</evidence>
<reference evidence="4 5" key="1">
    <citation type="journal article" date="2018" name="Int. J. Syst. Evol. Microbiol.">
        <title>Mesosutterella multiformis gen. nov., sp. nov., a member of the family Sutterellaceae and Sutterella megalosphaeroides sp. nov., isolated from human faeces.</title>
        <authorList>
            <person name="Sakamoto M."/>
            <person name="Ikeyama N."/>
            <person name="Kunihiro T."/>
            <person name="Iino T."/>
            <person name="Yuki M."/>
            <person name="Ohkuma M."/>
        </authorList>
    </citation>
    <scope>NUCLEOTIDE SEQUENCE [LARGE SCALE GENOMIC DNA]</scope>
    <source>
        <strain evidence="4 5">6FBBBH3</strain>
    </source>
</reference>
<accession>A0A2Z6IBZ4</accession>
<organism evidence="4 5">
    <name type="scientific">Sutterella megalosphaeroides</name>
    <dbReference type="NCBI Taxonomy" id="2494234"/>
    <lineage>
        <taxon>Bacteria</taxon>
        <taxon>Pseudomonadati</taxon>
        <taxon>Pseudomonadota</taxon>
        <taxon>Betaproteobacteria</taxon>
        <taxon>Burkholderiales</taxon>
        <taxon>Sutterellaceae</taxon>
        <taxon>Sutterella</taxon>
    </lineage>
</organism>
<dbReference type="Gene3D" id="3.40.50.2300">
    <property type="match status" value="2"/>
</dbReference>
<feature type="signal peptide" evidence="2">
    <location>
        <begin position="1"/>
        <end position="23"/>
    </location>
</feature>
<dbReference type="SUPFAM" id="SSF53822">
    <property type="entry name" value="Periplasmic binding protein-like I"/>
    <property type="match status" value="1"/>
</dbReference>
<dbReference type="PROSITE" id="PS51257">
    <property type="entry name" value="PROKAR_LIPOPROTEIN"/>
    <property type="match status" value="1"/>
</dbReference>
<dbReference type="OrthoDB" id="9769871at2"/>
<dbReference type="CDD" id="cd19963">
    <property type="entry name" value="PBP1_BMP-like"/>
    <property type="match status" value="1"/>
</dbReference>
<proteinExistence type="predicted"/>
<dbReference type="EMBL" id="AP018786">
    <property type="protein sequence ID" value="BBF23954.1"/>
    <property type="molecule type" value="Genomic_DNA"/>
</dbReference>
<keyword evidence="5" id="KW-1185">Reference proteome</keyword>
<dbReference type="Proteomes" id="UP000271003">
    <property type="component" value="Chromosome"/>
</dbReference>
<dbReference type="RefSeq" id="WP_120177508.1">
    <property type="nucleotide sequence ID" value="NZ_AP018786.1"/>
</dbReference>
<gene>
    <name evidence="4" type="ORF">SUTMEG_18450</name>
</gene>
<evidence type="ECO:0000256" key="2">
    <source>
        <dbReference type="SAM" id="SignalP"/>
    </source>
</evidence>
<feature type="chain" id="PRO_5016422408" evidence="2">
    <location>
        <begin position="24"/>
        <end position="385"/>
    </location>
</feature>
<evidence type="ECO:0000256" key="1">
    <source>
        <dbReference type="ARBA" id="ARBA00022729"/>
    </source>
</evidence>
<dbReference type="InterPro" id="IPR028082">
    <property type="entry name" value="Peripla_BP_I"/>
</dbReference>
<evidence type="ECO:0000259" key="3">
    <source>
        <dbReference type="Pfam" id="PF02608"/>
    </source>
</evidence>
<feature type="domain" description="ABC transporter substrate-binding protein PnrA-like" evidence="3">
    <location>
        <begin position="56"/>
        <end position="332"/>
    </location>
</feature>
<sequence>MQKRTALKLALAGAFSMMLSACGKEEAKAPAAEPKKDAADATKNASAAPAADAPLKVAFIYVSPANEEGWSSQHDLARKALEAKYGSKIQITCLENIPENADAERVLRDLAKQGNKLIFATSFGYMNSVMKVAKEFPDVHFEHCTGYQSAANVLNYTARFYEARYMAGILAGATTKTNILGYVAAFPIPEVLQGINAFTRGAQSVNPNIEVRVVWTSSWYDPGKESDATKSLIGQKCDVITHHTNSTAVAAACEEAKVPVISYNSAMKKAAPTMLLAGVVHLWDEYYSKRIDAQLAGTWKPENLWGGAPEHMIDVVEVSDKAPKEAVAKMREIYNAMEKREFHPFTGPVVTNEGKEVVAAGQTPTDKDLLSMNWLVKGVAGKLPQ</sequence>
<dbReference type="GO" id="GO:0005886">
    <property type="term" value="C:plasma membrane"/>
    <property type="evidence" value="ECO:0007669"/>
    <property type="project" value="InterPro"/>
</dbReference>
<dbReference type="InterPro" id="IPR003760">
    <property type="entry name" value="PnrA-like"/>
</dbReference>
<dbReference type="PANTHER" id="PTHR43208:SF1">
    <property type="entry name" value="ABC TRANSPORTER SUBSTRATE-BINDING PROTEIN"/>
    <property type="match status" value="1"/>
</dbReference>
<dbReference type="InterPro" id="IPR052910">
    <property type="entry name" value="ABC-Purine-Binding"/>
</dbReference>
<protein>
    <submittedName>
        <fullName evidence="4">BMP family ABC transporter substrate-binding protein</fullName>
    </submittedName>
</protein>